<evidence type="ECO:0000256" key="3">
    <source>
        <dbReference type="ARBA" id="ARBA00023157"/>
    </source>
</evidence>
<evidence type="ECO:0000256" key="4">
    <source>
        <dbReference type="SAM" id="SignalP"/>
    </source>
</evidence>
<dbReference type="Gene3D" id="3.20.120.10">
    <property type="entry name" value="Hydrophobin"/>
    <property type="match status" value="1"/>
</dbReference>
<dbReference type="PANTHER" id="PTHR42341">
    <property type="entry name" value="HYDROPHOBIN"/>
    <property type="match status" value="1"/>
</dbReference>
<name>A0A8K0NFI7_9HYPO</name>
<dbReference type="Proteomes" id="UP000811619">
    <property type="component" value="Unassembled WGS sequence"/>
</dbReference>
<evidence type="ECO:0000256" key="1">
    <source>
        <dbReference type="ARBA" id="ARBA00004196"/>
    </source>
</evidence>
<protein>
    <submittedName>
        <fullName evidence="5">Beta ketoadipyl CoA thiolase, th1</fullName>
    </submittedName>
</protein>
<accession>A0A8K0NFI7</accession>
<evidence type="ECO:0000256" key="2">
    <source>
        <dbReference type="ARBA" id="ARBA00009576"/>
    </source>
</evidence>
<proteinExistence type="inferred from homology"/>
<comment type="similarity">
    <text evidence="2">Belongs to the cerato-ulmin hydrophobin family.</text>
</comment>
<dbReference type="InterPro" id="IPR010636">
    <property type="entry name" value="Class_II_hydrophobin"/>
</dbReference>
<dbReference type="PANTHER" id="PTHR42341:SF1">
    <property type="entry name" value="HYDROPHOBIN"/>
    <property type="match status" value="1"/>
</dbReference>
<reference evidence="5" key="1">
    <citation type="journal article" date="2020" name="bioRxiv">
        <title>Whole genome comparisons of ergot fungi reveals the divergence and evolution of species within the genus Claviceps are the result of varying mechanisms driving genome evolution and host range expansion.</title>
        <authorList>
            <person name="Wyka S.A."/>
            <person name="Mondo S.J."/>
            <person name="Liu M."/>
            <person name="Dettman J."/>
            <person name="Nalam V."/>
            <person name="Broders K.D."/>
        </authorList>
    </citation>
    <scope>NUCLEOTIDE SEQUENCE</scope>
    <source>
        <strain evidence="5">CCC 489</strain>
    </source>
</reference>
<dbReference type="OrthoDB" id="4500971at2759"/>
<keyword evidence="3" id="KW-1015">Disulfide bond</keyword>
<gene>
    <name evidence="5" type="primary">TH1</name>
    <name evidence="5" type="ORF">E4U42_006782</name>
</gene>
<evidence type="ECO:0000313" key="5">
    <source>
        <dbReference type="EMBL" id="KAG5918658.1"/>
    </source>
</evidence>
<dbReference type="InterPro" id="IPR036686">
    <property type="entry name" value="Class_II_Hydrophobin_sf"/>
</dbReference>
<dbReference type="EMBL" id="SRPY01000722">
    <property type="protein sequence ID" value="KAG5918658.1"/>
    <property type="molecule type" value="Genomic_DNA"/>
</dbReference>
<organism evidence="5 6">
    <name type="scientific">Claviceps africana</name>
    <dbReference type="NCBI Taxonomy" id="83212"/>
    <lineage>
        <taxon>Eukaryota</taxon>
        <taxon>Fungi</taxon>
        <taxon>Dikarya</taxon>
        <taxon>Ascomycota</taxon>
        <taxon>Pezizomycotina</taxon>
        <taxon>Sordariomycetes</taxon>
        <taxon>Hypocreomycetidae</taxon>
        <taxon>Hypocreales</taxon>
        <taxon>Clavicipitaceae</taxon>
        <taxon>Claviceps</taxon>
    </lineage>
</organism>
<feature type="chain" id="PRO_5035427104" evidence="4">
    <location>
        <begin position="18"/>
        <end position="92"/>
    </location>
</feature>
<keyword evidence="4" id="KW-0732">Signal</keyword>
<dbReference type="CDD" id="cd23508">
    <property type="entry name" value="hydrophobin_II"/>
    <property type="match status" value="1"/>
</dbReference>
<comment type="caution">
    <text evidence="5">The sequence shown here is derived from an EMBL/GenBank/DDBJ whole genome shotgun (WGS) entry which is preliminary data.</text>
</comment>
<sequence>MQSVIVSIMAIASVALAAPSEIDARTYNPACPQGLYSVPQCCATDVLGAADLNCEPPKSLWNFKESCPENGSKAMCCVLPVAGQGVLCVAAV</sequence>
<dbReference type="SUPFAM" id="SSF101751">
    <property type="entry name" value="Hydrophobin II, HfbII"/>
    <property type="match status" value="1"/>
</dbReference>
<keyword evidence="6" id="KW-1185">Reference proteome</keyword>
<dbReference type="AlphaFoldDB" id="A0A8K0NFI7"/>
<feature type="signal peptide" evidence="4">
    <location>
        <begin position="1"/>
        <end position="17"/>
    </location>
</feature>
<comment type="subcellular location">
    <subcellularLocation>
        <location evidence="1">Cell envelope</location>
    </subcellularLocation>
</comment>
<evidence type="ECO:0000313" key="6">
    <source>
        <dbReference type="Proteomes" id="UP000811619"/>
    </source>
</evidence>
<dbReference type="Pfam" id="PF06766">
    <property type="entry name" value="Hydrophobin_2"/>
    <property type="match status" value="1"/>
</dbReference>
<dbReference type="GO" id="GO:0005576">
    <property type="term" value="C:extracellular region"/>
    <property type="evidence" value="ECO:0007669"/>
    <property type="project" value="InterPro"/>
</dbReference>